<dbReference type="Gene3D" id="3.20.20.100">
    <property type="entry name" value="NADP-dependent oxidoreductase domain"/>
    <property type="match status" value="1"/>
</dbReference>
<organism evidence="2 3">
    <name type="scientific">[Myrmecia] bisecta</name>
    <dbReference type="NCBI Taxonomy" id="41462"/>
    <lineage>
        <taxon>Eukaryota</taxon>
        <taxon>Viridiplantae</taxon>
        <taxon>Chlorophyta</taxon>
        <taxon>core chlorophytes</taxon>
        <taxon>Trebouxiophyceae</taxon>
        <taxon>Trebouxiales</taxon>
        <taxon>Trebouxiaceae</taxon>
        <taxon>Myrmecia</taxon>
    </lineage>
</organism>
<evidence type="ECO:0000313" key="3">
    <source>
        <dbReference type="Proteomes" id="UP001489004"/>
    </source>
</evidence>
<accession>A0AAW1P237</accession>
<comment type="caution">
    <text evidence="2">The sequence shown here is derived from an EMBL/GenBank/DDBJ whole genome shotgun (WGS) entry which is preliminary data.</text>
</comment>
<sequence length="358" mass="39215">MLQGIVQNATFSPPSQQASAALPKVPTIELAPSLAISQVIKGCWQLSGGHRGEKASDHTAGAAAVQDFQRFAEVGVTTLDTADHYGPSEALIGEYLKQARRETQVLDKFCVFSGADMYHSKEFSFVAQSVNVARQRLGVPTVDLMQLYWQDYSVRNYVPAAQHLGELRKQGLIRHIGVTNFDVEHLRQIVAAGVPVVSNQVQYSLLDRRPDNLMVPFCEQHDIKLLPYGVVAGGFLSDTYLGLPASKVSVNTYSKAKYAGIIAQSGGWAWFQHLLETLHGIAQKHGVSISNVASRWVLDRPGVPAIIVGARNADHVQDHQRLFTFQLDRADNDAIQAVLDGGSRPAGDCYAWERGGIW</sequence>
<dbReference type="InterPro" id="IPR023210">
    <property type="entry name" value="NADP_OxRdtase_dom"/>
</dbReference>
<dbReference type="PANTHER" id="PTHR43147:SF5">
    <property type="entry name" value="OXIDOREDUCTASE"/>
    <property type="match status" value="1"/>
</dbReference>
<gene>
    <name evidence="2" type="ORF">WJX72_008140</name>
</gene>
<dbReference type="CDD" id="cd19101">
    <property type="entry name" value="AKR_unchar"/>
    <property type="match status" value="1"/>
</dbReference>
<keyword evidence="3" id="KW-1185">Reference proteome</keyword>
<dbReference type="AlphaFoldDB" id="A0AAW1P237"/>
<name>A0AAW1P237_9CHLO</name>
<protein>
    <recommendedName>
        <fullName evidence="1">NADP-dependent oxidoreductase domain-containing protein</fullName>
    </recommendedName>
</protein>
<evidence type="ECO:0000313" key="2">
    <source>
        <dbReference type="EMBL" id="KAK9804340.1"/>
    </source>
</evidence>
<dbReference type="Pfam" id="PF00248">
    <property type="entry name" value="Aldo_ket_red"/>
    <property type="match status" value="1"/>
</dbReference>
<dbReference type="SUPFAM" id="SSF51430">
    <property type="entry name" value="NAD(P)-linked oxidoreductase"/>
    <property type="match status" value="1"/>
</dbReference>
<evidence type="ECO:0000259" key="1">
    <source>
        <dbReference type="Pfam" id="PF00248"/>
    </source>
</evidence>
<dbReference type="InterPro" id="IPR036812">
    <property type="entry name" value="NAD(P)_OxRdtase_dom_sf"/>
</dbReference>
<dbReference type="Proteomes" id="UP001489004">
    <property type="component" value="Unassembled WGS sequence"/>
</dbReference>
<dbReference type="PANTHER" id="PTHR43147">
    <property type="entry name" value="PROTEIN TAS"/>
    <property type="match status" value="1"/>
</dbReference>
<reference evidence="2 3" key="1">
    <citation type="journal article" date="2024" name="Nat. Commun.">
        <title>Phylogenomics reveals the evolutionary origins of lichenization in chlorophyte algae.</title>
        <authorList>
            <person name="Puginier C."/>
            <person name="Libourel C."/>
            <person name="Otte J."/>
            <person name="Skaloud P."/>
            <person name="Haon M."/>
            <person name="Grisel S."/>
            <person name="Petersen M."/>
            <person name="Berrin J.G."/>
            <person name="Delaux P.M."/>
            <person name="Dal Grande F."/>
            <person name="Keller J."/>
        </authorList>
    </citation>
    <scope>NUCLEOTIDE SEQUENCE [LARGE SCALE GENOMIC DNA]</scope>
    <source>
        <strain evidence="2 3">SAG 2043</strain>
    </source>
</reference>
<feature type="domain" description="NADP-dependent oxidoreductase" evidence="1">
    <location>
        <begin position="39"/>
        <end position="339"/>
    </location>
</feature>
<dbReference type="EMBL" id="JALJOR010000018">
    <property type="protein sequence ID" value="KAK9804340.1"/>
    <property type="molecule type" value="Genomic_DNA"/>
</dbReference>
<proteinExistence type="predicted"/>